<dbReference type="OrthoDB" id="9775849at2"/>
<evidence type="ECO:0000256" key="3">
    <source>
        <dbReference type="ARBA" id="ARBA00022777"/>
    </source>
</evidence>
<sequence>MKFLGLGDNVIDYYVNTRDMHPGGNAVNTAVHASRLGAESAYLGNLADDKLSDVVRKALKENKVDFSHCTTVKGSTTKCCDYTVTGGEHHFAGIRLGENWSGPMTLDTHHLNYMEAFHIIHSCCNAKMESEISKAGRLPALLTYDFSVKETYRTDEYLALVCPWLDLALFSCHPMEEKDAFHFCRKIHGRGAKHVLLTMSQAGSFVSNGEIMVKGDAFHVEPVDTMGAGDAFLTAFLISLAGQGWKKGSRMGKQSLKKALEDGARYAAENCMVNGGF</sequence>
<organism evidence="5 6">
    <name type="scientific">Lacrimispora saccharolytica (strain ATCC 35040 / DSM 2544 / NRCC 2533 / WM1)</name>
    <name type="common">Clostridium saccharolyticum</name>
    <dbReference type="NCBI Taxonomy" id="610130"/>
    <lineage>
        <taxon>Bacteria</taxon>
        <taxon>Bacillati</taxon>
        <taxon>Bacillota</taxon>
        <taxon>Clostridia</taxon>
        <taxon>Lachnospirales</taxon>
        <taxon>Lachnospiraceae</taxon>
        <taxon>Lacrimispora</taxon>
    </lineage>
</organism>
<dbReference type="AlphaFoldDB" id="D9R1M4"/>
<dbReference type="HOGENOM" id="CLU_027634_13_0_9"/>
<dbReference type="eggNOG" id="COG0524">
    <property type="taxonomic scope" value="Bacteria"/>
</dbReference>
<keyword evidence="6" id="KW-1185">Reference proteome</keyword>
<dbReference type="SUPFAM" id="SSF53613">
    <property type="entry name" value="Ribokinase-like"/>
    <property type="match status" value="1"/>
</dbReference>
<dbReference type="EMBL" id="CP002109">
    <property type="protein sequence ID" value="ADL06547.1"/>
    <property type="molecule type" value="Genomic_DNA"/>
</dbReference>
<dbReference type="Gene3D" id="3.40.1190.20">
    <property type="match status" value="1"/>
</dbReference>
<keyword evidence="2" id="KW-0808">Transferase</keyword>
<evidence type="ECO:0000259" key="4">
    <source>
        <dbReference type="Pfam" id="PF00294"/>
    </source>
</evidence>
<dbReference type="InterPro" id="IPR029056">
    <property type="entry name" value="Ribokinase-like"/>
</dbReference>
<dbReference type="Pfam" id="PF00294">
    <property type="entry name" value="PfkB"/>
    <property type="match status" value="1"/>
</dbReference>
<dbReference type="RefSeq" id="WP_013274600.1">
    <property type="nucleotide sequence ID" value="NC_014376.1"/>
</dbReference>
<evidence type="ECO:0000256" key="2">
    <source>
        <dbReference type="ARBA" id="ARBA00022679"/>
    </source>
</evidence>
<dbReference type="KEGG" id="csh:Closa_4036"/>
<dbReference type="GO" id="GO:0016301">
    <property type="term" value="F:kinase activity"/>
    <property type="evidence" value="ECO:0007669"/>
    <property type="project" value="UniProtKB-KW"/>
</dbReference>
<dbReference type="PaxDb" id="610130-Closa_4036"/>
<dbReference type="InterPro" id="IPR050306">
    <property type="entry name" value="PfkB_Carbo_kinase"/>
</dbReference>
<feature type="domain" description="Carbohydrate kinase PfkB" evidence="4">
    <location>
        <begin position="14"/>
        <end position="271"/>
    </location>
</feature>
<gene>
    <name evidence="5" type="ordered locus">Closa_4036</name>
</gene>
<comment type="similarity">
    <text evidence="1">Belongs to the carbohydrate kinase PfkB family.</text>
</comment>
<evidence type="ECO:0000256" key="1">
    <source>
        <dbReference type="ARBA" id="ARBA00010688"/>
    </source>
</evidence>
<dbReference type="STRING" id="610130.Closa_4036"/>
<evidence type="ECO:0000313" key="6">
    <source>
        <dbReference type="Proteomes" id="UP000001662"/>
    </source>
</evidence>
<name>D9R1M4_LACSW</name>
<proteinExistence type="inferred from homology"/>
<evidence type="ECO:0000313" key="5">
    <source>
        <dbReference type="EMBL" id="ADL06547.1"/>
    </source>
</evidence>
<dbReference type="Proteomes" id="UP000001662">
    <property type="component" value="Chromosome"/>
</dbReference>
<dbReference type="InterPro" id="IPR011611">
    <property type="entry name" value="PfkB_dom"/>
</dbReference>
<accession>D9R1M4</accession>
<dbReference type="PANTHER" id="PTHR43085">
    <property type="entry name" value="HEXOKINASE FAMILY MEMBER"/>
    <property type="match status" value="1"/>
</dbReference>
<reference evidence="5" key="1">
    <citation type="submission" date="2010-07" db="EMBL/GenBank/DDBJ databases">
        <title>Complete sequence of Clostridium saccharolyticum WM1.</title>
        <authorList>
            <consortium name="US DOE Joint Genome Institute"/>
            <person name="Lucas S."/>
            <person name="Copeland A."/>
            <person name="Lapidus A."/>
            <person name="Cheng J.-F."/>
            <person name="Bruce D."/>
            <person name="Goodwin L."/>
            <person name="Pitluck S."/>
            <person name="Chertkov O."/>
            <person name="Detter J.C."/>
            <person name="Han C."/>
            <person name="Tapia R."/>
            <person name="Land M."/>
            <person name="Hauser L."/>
            <person name="Chang Y.-J."/>
            <person name="Jeffries C."/>
            <person name="Kyrpides N."/>
            <person name="Ivanova N."/>
            <person name="Mikhailova N."/>
            <person name="Mouttaki H."/>
            <person name="Lin L."/>
            <person name="Zhou J."/>
            <person name="Hemme C.L."/>
            <person name="Woyke T."/>
        </authorList>
    </citation>
    <scope>NUCLEOTIDE SEQUENCE [LARGE SCALE GENOMIC DNA]</scope>
    <source>
        <strain evidence="5">WM1</strain>
    </source>
</reference>
<dbReference type="PANTHER" id="PTHR43085:SF41">
    <property type="entry name" value="FRUCTOSELYSINE 6-KINASE"/>
    <property type="match status" value="1"/>
</dbReference>
<protein>
    <submittedName>
        <fullName evidence="5">PfkB domain protein</fullName>
    </submittedName>
</protein>
<keyword evidence="3" id="KW-0418">Kinase</keyword>